<dbReference type="RefSeq" id="WP_273614940.1">
    <property type="nucleotide sequence ID" value="NZ_CP117416.1"/>
</dbReference>
<gene>
    <name evidence="5" type="ORF">PQ456_03860</name>
</gene>
<evidence type="ECO:0000256" key="3">
    <source>
        <dbReference type="ARBA" id="ARBA00038502"/>
    </source>
</evidence>
<evidence type="ECO:0000313" key="5">
    <source>
        <dbReference type="EMBL" id="WCT56668.1"/>
    </source>
</evidence>
<dbReference type="EMBL" id="CP117416">
    <property type="protein sequence ID" value="WCT56668.1"/>
    <property type="molecule type" value="Genomic_DNA"/>
</dbReference>
<dbReference type="GO" id="GO:0005737">
    <property type="term" value="C:cytoplasm"/>
    <property type="evidence" value="ECO:0007669"/>
    <property type="project" value="TreeGrafter"/>
</dbReference>
<feature type="domain" description="N-acetyltransferase" evidence="4">
    <location>
        <begin position="8"/>
        <end position="172"/>
    </location>
</feature>
<dbReference type="GO" id="GO:0008999">
    <property type="term" value="F:protein-N-terminal-alanine acetyltransferase activity"/>
    <property type="evidence" value="ECO:0007669"/>
    <property type="project" value="TreeGrafter"/>
</dbReference>
<dbReference type="SUPFAM" id="SSF55729">
    <property type="entry name" value="Acyl-CoA N-acyltransferases (Nat)"/>
    <property type="match status" value="1"/>
</dbReference>
<dbReference type="KEGG" id="pka:PQ456_03860"/>
<keyword evidence="2" id="KW-0012">Acyltransferase</keyword>
<dbReference type="AlphaFoldDB" id="A0AAX3M5S2"/>
<evidence type="ECO:0000313" key="6">
    <source>
        <dbReference type="Proteomes" id="UP001220509"/>
    </source>
</evidence>
<sequence>MTIQSERLTIKPLVKKHIESLLALEVKNKEFFKAFTGKRNEFFYTYEGQAERVHRFLESTEQDTGYCFLIFLKNTETVIGEVILSEVVRGNLQSGWIGYFLDQDYNGKGYMSEAVQAVVKYAVDELKLHRIEAGVMPHNIGSTKVLLKSGFTQEGTARKNVKINGVWQDHITFAIIEDDLQTHSD</sequence>
<comment type="similarity">
    <text evidence="3">Belongs to the acetyltransferase family. RimJ subfamily.</text>
</comment>
<dbReference type="PANTHER" id="PTHR43792">
    <property type="entry name" value="GNAT FAMILY, PUTATIVE (AFU_ORTHOLOGUE AFUA_3G00765)-RELATED-RELATED"/>
    <property type="match status" value="1"/>
</dbReference>
<dbReference type="InterPro" id="IPR000182">
    <property type="entry name" value="GNAT_dom"/>
</dbReference>
<dbReference type="Gene3D" id="3.40.630.30">
    <property type="match status" value="1"/>
</dbReference>
<organism evidence="5 6">
    <name type="scientific">Paenibacillus kyungheensis</name>
    <dbReference type="NCBI Taxonomy" id="1452732"/>
    <lineage>
        <taxon>Bacteria</taxon>
        <taxon>Bacillati</taxon>
        <taxon>Bacillota</taxon>
        <taxon>Bacilli</taxon>
        <taxon>Bacillales</taxon>
        <taxon>Paenibacillaceae</taxon>
        <taxon>Paenibacillus</taxon>
    </lineage>
</organism>
<keyword evidence="1" id="KW-0808">Transferase</keyword>
<dbReference type="Proteomes" id="UP001220509">
    <property type="component" value="Chromosome"/>
</dbReference>
<dbReference type="PANTHER" id="PTHR43792:SF8">
    <property type="entry name" value="[RIBOSOMAL PROTEIN US5]-ALANINE N-ACETYLTRANSFERASE"/>
    <property type="match status" value="1"/>
</dbReference>
<dbReference type="InterPro" id="IPR051531">
    <property type="entry name" value="N-acetyltransferase"/>
</dbReference>
<evidence type="ECO:0000256" key="2">
    <source>
        <dbReference type="ARBA" id="ARBA00023315"/>
    </source>
</evidence>
<evidence type="ECO:0000259" key="4">
    <source>
        <dbReference type="PROSITE" id="PS51186"/>
    </source>
</evidence>
<accession>A0AAX3M5S2</accession>
<proteinExistence type="inferred from homology"/>
<evidence type="ECO:0000256" key="1">
    <source>
        <dbReference type="ARBA" id="ARBA00022679"/>
    </source>
</evidence>
<name>A0AAX3M5S2_9BACL</name>
<dbReference type="Pfam" id="PF13302">
    <property type="entry name" value="Acetyltransf_3"/>
    <property type="match status" value="1"/>
</dbReference>
<keyword evidence="6" id="KW-1185">Reference proteome</keyword>
<dbReference type="InterPro" id="IPR016181">
    <property type="entry name" value="Acyl_CoA_acyltransferase"/>
</dbReference>
<protein>
    <submittedName>
        <fullName evidence="5">GNAT family protein</fullName>
    </submittedName>
</protein>
<reference evidence="5 6" key="1">
    <citation type="submission" date="2023-02" db="EMBL/GenBank/DDBJ databases">
        <title>Genome sequence of Paenibacillus kyungheensis KACC 18744.</title>
        <authorList>
            <person name="Kim S."/>
            <person name="Heo J."/>
            <person name="Kwon S.-W."/>
        </authorList>
    </citation>
    <scope>NUCLEOTIDE SEQUENCE [LARGE SCALE GENOMIC DNA]</scope>
    <source>
        <strain evidence="5 6">KACC 18744</strain>
    </source>
</reference>
<dbReference type="PROSITE" id="PS51186">
    <property type="entry name" value="GNAT"/>
    <property type="match status" value="1"/>
</dbReference>